<keyword evidence="5" id="KW-0479">Metal-binding</keyword>
<organism evidence="15 16">
    <name type="scientific">Anisodus acutangulus</name>
    <dbReference type="NCBI Taxonomy" id="402998"/>
    <lineage>
        <taxon>Eukaryota</taxon>
        <taxon>Viridiplantae</taxon>
        <taxon>Streptophyta</taxon>
        <taxon>Embryophyta</taxon>
        <taxon>Tracheophyta</taxon>
        <taxon>Spermatophyta</taxon>
        <taxon>Magnoliopsida</taxon>
        <taxon>eudicotyledons</taxon>
        <taxon>Gunneridae</taxon>
        <taxon>Pentapetalae</taxon>
        <taxon>asterids</taxon>
        <taxon>lamiids</taxon>
        <taxon>Solanales</taxon>
        <taxon>Solanaceae</taxon>
        <taxon>Solanoideae</taxon>
        <taxon>Hyoscyameae</taxon>
        <taxon>Anisodus</taxon>
    </lineage>
</organism>
<dbReference type="SMART" id="SM00332">
    <property type="entry name" value="PP2Cc"/>
    <property type="match status" value="1"/>
</dbReference>
<evidence type="ECO:0000313" key="15">
    <source>
        <dbReference type="EMBL" id="KAJ8540883.1"/>
    </source>
</evidence>
<dbReference type="InterPro" id="IPR036457">
    <property type="entry name" value="PPM-type-like_dom_sf"/>
</dbReference>
<protein>
    <recommendedName>
        <fullName evidence="4">protein-serine/threonine phosphatase</fullName>
        <ecNumber evidence="4">3.1.3.16</ecNumber>
    </recommendedName>
</protein>
<gene>
    <name evidence="15" type="ORF">K7X08_001699</name>
</gene>
<comment type="caution">
    <text evidence="15">The sequence shown here is derived from an EMBL/GenBank/DDBJ whole genome shotgun (WGS) entry which is preliminary data.</text>
</comment>
<evidence type="ECO:0000256" key="8">
    <source>
        <dbReference type="ARBA" id="ARBA00022912"/>
    </source>
</evidence>
<dbReference type="SUPFAM" id="SSF81606">
    <property type="entry name" value="PP2C-like"/>
    <property type="match status" value="1"/>
</dbReference>
<dbReference type="GO" id="GO:0046872">
    <property type="term" value="F:metal ion binding"/>
    <property type="evidence" value="ECO:0007669"/>
    <property type="project" value="UniProtKB-KW"/>
</dbReference>
<evidence type="ECO:0000256" key="7">
    <source>
        <dbReference type="ARBA" id="ARBA00022842"/>
    </source>
</evidence>
<dbReference type="AlphaFoldDB" id="A0A9Q1LMV3"/>
<name>A0A9Q1LMV3_9SOLA</name>
<evidence type="ECO:0000256" key="2">
    <source>
        <dbReference type="ARBA" id="ARBA00001946"/>
    </source>
</evidence>
<keyword evidence="9" id="KW-0464">Manganese</keyword>
<evidence type="ECO:0000256" key="5">
    <source>
        <dbReference type="ARBA" id="ARBA00022723"/>
    </source>
</evidence>
<keyword evidence="8 12" id="KW-0904">Protein phosphatase</keyword>
<evidence type="ECO:0000256" key="1">
    <source>
        <dbReference type="ARBA" id="ARBA00001936"/>
    </source>
</evidence>
<dbReference type="InterPro" id="IPR015655">
    <property type="entry name" value="PP2C"/>
</dbReference>
<evidence type="ECO:0000256" key="6">
    <source>
        <dbReference type="ARBA" id="ARBA00022801"/>
    </source>
</evidence>
<evidence type="ECO:0000256" key="4">
    <source>
        <dbReference type="ARBA" id="ARBA00013081"/>
    </source>
</evidence>
<dbReference type="InterPro" id="IPR001932">
    <property type="entry name" value="PPM-type_phosphatase-like_dom"/>
</dbReference>
<dbReference type="Gene3D" id="3.60.40.10">
    <property type="entry name" value="PPM-type phosphatase domain"/>
    <property type="match status" value="1"/>
</dbReference>
<dbReference type="EMBL" id="JAJAGQ010000015">
    <property type="protein sequence ID" value="KAJ8540883.1"/>
    <property type="molecule type" value="Genomic_DNA"/>
</dbReference>
<proteinExistence type="inferred from homology"/>
<dbReference type="PROSITE" id="PS01032">
    <property type="entry name" value="PPM_1"/>
    <property type="match status" value="1"/>
</dbReference>
<dbReference type="GO" id="GO:0005634">
    <property type="term" value="C:nucleus"/>
    <property type="evidence" value="ECO:0007669"/>
    <property type="project" value="UniProtKB-ARBA"/>
</dbReference>
<feature type="signal peptide" evidence="13">
    <location>
        <begin position="1"/>
        <end position="21"/>
    </location>
</feature>
<dbReference type="InterPro" id="IPR000222">
    <property type="entry name" value="PP2C_BS"/>
</dbReference>
<keyword evidence="6 12" id="KW-0378">Hydrolase</keyword>
<dbReference type="FunFam" id="3.60.40.10:FF:000004">
    <property type="entry name" value="Probable protein phosphatase 2C 22"/>
    <property type="match status" value="1"/>
</dbReference>
<dbReference type="PANTHER" id="PTHR13832:SF673">
    <property type="entry name" value="PROTEIN PHOSPHATASE 2C 27-RELATED"/>
    <property type="match status" value="1"/>
</dbReference>
<dbReference type="GO" id="GO:0005737">
    <property type="term" value="C:cytoplasm"/>
    <property type="evidence" value="ECO:0007669"/>
    <property type="project" value="UniProtKB-ARBA"/>
</dbReference>
<dbReference type="PANTHER" id="PTHR13832">
    <property type="entry name" value="PROTEIN PHOSPHATASE 2C"/>
    <property type="match status" value="1"/>
</dbReference>
<evidence type="ECO:0000256" key="10">
    <source>
        <dbReference type="ARBA" id="ARBA00047761"/>
    </source>
</evidence>
<evidence type="ECO:0000256" key="9">
    <source>
        <dbReference type="ARBA" id="ARBA00023211"/>
    </source>
</evidence>
<feature type="domain" description="PPM-type phosphatase" evidence="14">
    <location>
        <begin position="123"/>
        <end position="383"/>
    </location>
</feature>
<dbReference type="GO" id="GO:0004722">
    <property type="term" value="F:protein serine/threonine phosphatase activity"/>
    <property type="evidence" value="ECO:0007669"/>
    <property type="project" value="UniProtKB-EC"/>
</dbReference>
<comment type="catalytic activity">
    <reaction evidence="10">
        <text>O-phospho-L-seryl-[protein] + H2O = L-seryl-[protein] + phosphate</text>
        <dbReference type="Rhea" id="RHEA:20629"/>
        <dbReference type="Rhea" id="RHEA-COMP:9863"/>
        <dbReference type="Rhea" id="RHEA-COMP:11604"/>
        <dbReference type="ChEBI" id="CHEBI:15377"/>
        <dbReference type="ChEBI" id="CHEBI:29999"/>
        <dbReference type="ChEBI" id="CHEBI:43474"/>
        <dbReference type="ChEBI" id="CHEBI:83421"/>
        <dbReference type="EC" id="3.1.3.16"/>
    </reaction>
</comment>
<comment type="cofactor">
    <cofactor evidence="1">
        <name>Mn(2+)</name>
        <dbReference type="ChEBI" id="CHEBI:29035"/>
    </cofactor>
</comment>
<dbReference type="Pfam" id="PF00481">
    <property type="entry name" value="PP2C"/>
    <property type="match status" value="1"/>
</dbReference>
<evidence type="ECO:0000256" key="12">
    <source>
        <dbReference type="RuleBase" id="RU003465"/>
    </source>
</evidence>
<dbReference type="OrthoDB" id="10264738at2759"/>
<feature type="chain" id="PRO_5040336243" description="protein-serine/threonine phosphatase" evidence="13">
    <location>
        <begin position="22"/>
        <end position="418"/>
    </location>
</feature>
<comment type="catalytic activity">
    <reaction evidence="11">
        <text>O-phospho-L-threonyl-[protein] + H2O = L-threonyl-[protein] + phosphate</text>
        <dbReference type="Rhea" id="RHEA:47004"/>
        <dbReference type="Rhea" id="RHEA-COMP:11060"/>
        <dbReference type="Rhea" id="RHEA-COMP:11605"/>
        <dbReference type="ChEBI" id="CHEBI:15377"/>
        <dbReference type="ChEBI" id="CHEBI:30013"/>
        <dbReference type="ChEBI" id="CHEBI:43474"/>
        <dbReference type="ChEBI" id="CHEBI:61977"/>
        <dbReference type="EC" id="3.1.3.16"/>
    </reaction>
</comment>
<sequence length="418" mass="45989">MFTFFPLNSLFLMFFAISILGFTTSCQKRLIICKISFLGVDLNSSCTRFCSLWIRILEGGYSKENTSAGKDELLEGSHELKQTSDKPLQDLSVVRYSVNSAALVADADLHPLKGQSNFEPVFRSGSCAEKGPKQYMEDEHVCIDDLLIHVNEIAGSTSPAAFYGVFDGHGGTDAALFVRNKILKFIIEDPCFPMCLETALKNAFLKADYAFADDSSMDISSGTTALTALMFGRTMIVANAGDCRAVLGKRGRAIELSKDHKPNTASERHRIEKLGGVIYDGYLNGQLSIARALGDWHMKGPKGSACPLSAEPELQETLLTEDDEFLIMGCDGLWDVMTSQCAVTMARKELMLHNDPERCSRELVREALKRNTCDNLTVIVICFSPDPPPRTEIPPTRICRSISVEGPNLLKSVLESNS</sequence>
<reference evidence="16" key="1">
    <citation type="journal article" date="2023" name="Proc. Natl. Acad. Sci. U.S.A.">
        <title>Genomic and structural basis for evolution of tropane alkaloid biosynthesis.</title>
        <authorList>
            <person name="Wanga Y.-J."/>
            <person name="Taina T."/>
            <person name="Yua J.-Y."/>
            <person name="Lia J."/>
            <person name="Xua B."/>
            <person name="Chenc J."/>
            <person name="D'Auriad J.C."/>
            <person name="Huanga J.-P."/>
            <person name="Huanga S.-X."/>
        </authorList>
    </citation>
    <scope>NUCLEOTIDE SEQUENCE [LARGE SCALE GENOMIC DNA]</scope>
    <source>
        <strain evidence="16">cv. KIB-2019</strain>
    </source>
</reference>
<accession>A0A9Q1LMV3</accession>
<dbReference type="PROSITE" id="PS51746">
    <property type="entry name" value="PPM_2"/>
    <property type="match status" value="1"/>
</dbReference>
<dbReference type="CDD" id="cd00143">
    <property type="entry name" value="PP2Cc"/>
    <property type="match status" value="1"/>
</dbReference>
<dbReference type="Proteomes" id="UP001152561">
    <property type="component" value="Unassembled WGS sequence"/>
</dbReference>
<evidence type="ECO:0000256" key="13">
    <source>
        <dbReference type="SAM" id="SignalP"/>
    </source>
</evidence>
<keyword evidence="16" id="KW-1185">Reference proteome</keyword>
<comment type="cofactor">
    <cofactor evidence="2">
        <name>Mg(2+)</name>
        <dbReference type="ChEBI" id="CHEBI:18420"/>
    </cofactor>
</comment>
<evidence type="ECO:0000256" key="11">
    <source>
        <dbReference type="ARBA" id="ARBA00048336"/>
    </source>
</evidence>
<keyword evidence="7" id="KW-0460">Magnesium</keyword>
<dbReference type="EC" id="3.1.3.16" evidence="4"/>
<evidence type="ECO:0000313" key="16">
    <source>
        <dbReference type="Proteomes" id="UP001152561"/>
    </source>
</evidence>
<evidence type="ECO:0000259" key="14">
    <source>
        <dbReference type="PROSITE" id="PS51746"/>
    </source>
</evidence>
<comment type="similarity">
    <text evidence="3 12">Belongs to the PP2C family.</text>
</comment>
<evidence type="ECO:0000256" key="3">
    <source>
        <dbReference type="ARBA" id="ARBA00006702"/>
    </source>
</evidence>
<keyword evidence="13" id="KW-0732">Signal</keyword>